<sequence length="175" mass="19802">MGEEPPQTIVRQCTQRDVVVLERHVPTGRNHYHDARYRRQSEGLSTFLIAYSGDVPVGSGEVLWQGAKEAEVRDRFPDCPEINGLAVVPARRSQGIGTAIIRVAERLAVRRGRHWLGMGVDDHIPRAAALYRRLGYRDADCRYLDRYQYIDDHGVRHEVADPCRFLIKAVSGAPD</sequence>
<protein>
    <submittedName>
        <fullName evidence="4">GNAT superfamily N-acetyltransferase</fullName>
    </submittedName>
</protein>
<dbReference type="InterPro" id="IPR000182">
    <property type="entry name" value="GNAT_dom"/>
</dbReference>
<name>A0A927MAW3_9ACTN</name>
<dbReference type="Gene3D" id="3.40.630.30">
    <property type="match status" value="1"/>
</dbReference>
<dbReference type="Pfam" id="PF00583">
    <property type="entry name" value="Acetyltransf_1"/>
    <property type="match status" value="1"/>
</dbReference>
<keyword evidence="2" id="KW-0012">Acyltransferase</keyword>
<dbReference type="SUPFAM" id="SSF55729">
    <property type="entry name" value="Acyl-CoA N-acyltransferases (Nat)"/>
    <property type="match status" value="1"/>
</dbReference>
<dbReference type="PROSITE" id="PS51186">
    <property type="entry name" value="GNAT"/>
    <property type="match status" value="1"/>
</dbReference>
<dbReference type="RefSeq" id="WP_318783554.1">
    <property type="nucleotide sequence ID" value="NZ_JADBEB010000001.1"/>
</dbReference>
<dbReference type="PANTHER" id="PTHR43877">
    <property type="entry name" value="AMINOALKYLPHOSPHONATE N-ACETYLTRANSFERASE-RELATED-RELATED"/>
    <property type="match status" value="1"/>
</dbReference>
<feature type="domain" description="N-acetyltransferase" evidence="3">
    <location>
        <begin position="8"/>
        <end position="162"/>
    </location>
</feature>
<organism evidence="4 5">
    <name type="scientific">Plantactinospora soyae</name>
    <dbReference type="NCBI Taxonomy" id="1544732"/>
    <lineage>
        <taxon>Bacteria</taxon>
        <taxon>Bacillati</taxon>
        <taxon>Actinomycetota</taxon>
        <taxon>Actinomycetes</taxon>
        <taxon>Micromonosporales</taxon>
        <taxon>Micromonosporaceae</taxon>
        <taxon>Plantactinospora</taxon>
    </lineage>
</organism>
<proteinExistence type="predicted"/>
<evidence type="ECO:0000259" key="3">
    <source>
        <dbReference type="PROSITE" id="PS51186"/>
    </source>
</evidence>
<reference evidence="4" key="1">
    <citation type="submission" date="2020-10" db="EMBL/GenBank/DDBJ databases">
        <title>Sequencing the genomes of 1000 actinobacteria strains.</title>
        <authorList>
            <person name="Klenk H.-P."/>
        </authorList>
    </citation>
    <scope>NUCLEOTIDE SEQUENCE</scope>
    <source>
        <strain evidence="4">DSM 46832</strain>
    </source>
</reference>
<gene>
    <name evidence="4" type="ORF">H4W31_006835</name>
</gene>
<dbReference type="EMBL" id="JADBEB010000001">
    <property type="protein sequence ID" value="MBE1491197.1"/>
    <property type="molecule type" value="Genomic_DNA"/>
</dbReference>
<accession>A0A927MAW3</accession>
<dbReference type="GO" id="GO:0016747">
    <property type="term" value="F:acyltransferase activity, transferring groups other than amino-acyl groups"/>
    <property type="evidence" value="ECO:0007669"/>
    <property type="project" value="InterPro"/>
</dbReference>
<dbReference type="PANTHER" id="PTHR43877:SF2">
    <property type="entry name" value="AMINOALKYLPHOSPHONATE N-ACETYLTRANSFERASE-RELATED"/>
    <property type="match status" value="1"/>
</dbReference>
<evidence type="ECO:0000256" key="2">
    <source>
        <dbReference type="ARBA" id="ARBA00023315"/>
    </source>
</evidence>
<dbReference type="InterPro" id="IPR050832">
    <property type="entry name" value="Bact_Acetyltransf"/>
</dbReference>
<dbReference type="AlphaFoldDB" id="A0A927MAW3"/>
<evidence type="ECO:0000313" key="5">
    <source>
        <dbReference type="Proteomes" id="UP000649753"/>
    </source>
</evidence>
<evidence type="ECO:0000313" key="4">
    <source>
        <dbReference type="EMBL" id="MBE1491197.1"/>
    </source>
</evidence>
<dbReference type="CDD" id="cd04301">
    <property type="entry name" value="NAT_SF"/>
    <property type="match status" value="1"/>
</dbReference>
<dbReference type="Proteomes" id="UP000649753">
    <property type="component" value="Unassembled WGS sequence"/>
</dbReference>
<keyword evidence="1" id="KW-0808">Transferase</keyword>
<comment type="caution">
    <text evidence="4">The sequence shown here is derived from an EMBL/GenBank/DDBJ whole genome shotgun (WGS) entry which is preliminary data.</text>
</comment>
<dbReference type="InterPro" id="IPR016181">
    <property type="entry name" value="Acyl_CoA_acyltransferase"/>
</dbReference>
<evidence type="ECO:0000256" key="1">
    <source>
        <dbReference type="ARBA" id="ARBA00022679"/>
    </source>
</evidence>
<keyword evidence="5" id="KW-1185">Reference proteome</keyword>